<evidence type="ECO:0000256" key="1">
    <source>
        <dbReference type="SAM" id="Phobius"/>
    </source>
</evidence>
<gene>
    <name evidence="2" type="ORF">BXP70_09590</name>
</gene>
<keyword evidence="3" id="KW-1185">Reference proteome</keyword>
<sequence>MKEPFMALKQQATAPIWHYAGLLLIALLALSSLLTSGLNGKQDLAYLEKPHTGDLYHVRTQEGNFSLLKVVAVDGNSVQLQANTYQTSSSSEVADLNKPENYDHDAFDLTRYDLQIMKQKEQIVDVERPEND</sequence>
<organism evidence="2 3">
    <name type="scientific">Hymenobacter crusticola</name>
    <dbReference type="NCBI Taxonomy" id="1770526"/>
    <lineage>
        <taxon>Bacteria</taxon>
        <taxon>Pseudomonadati</taxon>
        <taxon>Bacteroidota</taxon>
        <taxon>Cytophagia</taxon>
        <taxon>Cytophagales</taxon>
        <taxon>Hymenobacteraceae</taxon>
        <taxon>Hymenobacter</taxon>
    </lineage>
</organism>
<accession>A0A243WEV5</accession>
<name>A0A243WEV5_9BACT</name>
<keyword evidence="1" id="KW-0472">Membrane</keyword>
<dbReference type="Proteomes" id="UP000194873">
    <property type="component" value="Unassembled WGS sequence"/>
</dbReference>
<reference evidence="2 3" key="1">
    <citation type="submission" date="2017-01" db="EMBL/GenBank/DDBJ databases">
        <title>A new Hymenobacter.</title>
        <authorList>
            <person name="Liang Y."/>
            <person name="Feng F."/>
        </authorList>
    </citation>
    <scope>NUCLEOTIDE SEQUENCE [LARGE SCALE GENOMIC DNA]</scope>
    <source>
        <strain evidence="2">MIMBbqt21</strain>
    </source>
</reference>
<proteinExistence type="predicted"/>
<protein>
    <submittedName>
        <fullName evidence="2">Uncharacterized protein</fullName>
    </submittedName>
</protein>
<dbReference type="AlphaFoldDB" id="A0A243WEV5"/>
<evidence type="ECO:0000313" key="2">
    <source>
        <dbReference type="EMBL" id="OUJ73999.1"/>
    </source>
</evidence>
<comment type="caution">
    <text evidence="2">The sequence shown here is derived from an EMBL/GenBank/DDBJ whole genome shotgun (WGS) entry which is preliminary data.</text>
</comment>
<keyword evidence="1" id="KW-0812">Transmembrane</keyword>
<dbReference type="EMBL" id="MTSE01000004">
    <property type="protein sequence ID" value="OUJ73999.1"/>
    <property type="molecule type" value="Genomic_DNA"/>
</dbReference>
<feature type="transmembrane region" description="Helical" evidence="1">
    <location>
        <begin position="16"/>
        <end position="34"/>
    </location>
</feature>
<keyword evidence="1" id="KW-1133">Transmembrane helix</keyword>
<evidence type="ECO:0000313" key="3">
    <source>
        <dbReference type="Proteomes" id="UP000194873"/>
    </source>
</evidence>